<dbReference type="PROSITE" id="PS50112">
    <property type="entry name" value="PAS"/>
    <property type="match status" value="1"/>
</dbReference>
<dbReference type="EMBL" id="JBHSWE010000001">
    <property type="protein sequence ID" value="MFC6673622.1"/>
    <property type="molecule type" value="Genomic_DNA"/>
</dbReference>
<evidence type="ECO:0000313" key="13">
    <source>
        <dbReference type="Proteomes" id="UP001596422"/>
    </source>
</evidence>
<dbReference type="InterPro" id="IPR035965">
    <property type="entry name" value="PAS-like_dom_sf"/>
</dbReference>
<keyword evidence="8" id="KW-0902">Two-component regulatory system</keyword>
<comment type="caution">
    <text evidence="12">The sequence shown here is derived from an EMBL/GenBank/DDBJ whole genome shotgun (WGS) entry which is preliminary data.</text>
</comment>
<dbReference type="InterPro" id="IPR003661">
    <property type="entry name" value="HisK_dim/P_dom"/>
</dbReference>
<dbReference type="CDD" id="cd00082">
    <property type="entry name" value="HisKA"/>
    <property type="match status" value="1"/>
</dbReference>
<dbReference type="SMART" id="SM00065">
    <property type="entry name" value="GAF"/>
    <property type="match status" value="1"/>
</dbReference>
<evidence type="ECO:0000256" key="3">
    <source>
        <dbReference type="ARBA" id="ARBA00022553"/>
    </source>
</evidence>
<dbReference type="InterPro" id="IPR004358">
    <property type="entry name" value="Sig_transdc_His_kin-like_C"/>
</dbReference>
<comment type="catalytic activity">
    <reaction evidence="1">
        <text>ATP + protein L-histidine = ADP + protein N-phospho-L-histidine.</text>
        <dbReference type="EC" id="2.7.13.3"/>
    </reaction>
</comment>
<dbReference type="Gene3D" id="3.30.450.20">
    <property type="entry name" value="PAS domain"/>
    <property type="match status" value="1"/>
</dbReference>
<dbReference type="InterPro" id="IPR003018">
    <property type="entry name" value="GAF"/>
</dbReference>
<dbReference type="NCBIfam" id="TIGR00229">
    <property type="entry name" value="sensory_box"/>
    <property type="match status" value="1"/>
</dbReference>
<evidence type="ECO:0000256" key="1">
    <source>
        <dbReference type="ARBA" id="ARBA00000085"/>
    </source>
</evidence>
<dbReference type="InterPro" id="IPR029016">
    <property type="entry name" value="GAF-like_dom_sf"/>
</dbReference>
<keyword evidence="7 12" id="KW-0067">ATP-binding</keyword>
<evidence type="ECO:0000256" key="5">
    <source>
        <dbReference type="ARBA" id="ARBA00022741"/>
    </source>
</evidence>
<protein>
    <recommendedName>
        <fullName evidence="2">histidine kinase</fullName>
        <ecNumber evidence="2">2.7.13.3</ecNumber>
    </recommendedName>
</protein>
<evidence type="ECO:0000256" key="7">
    <source>
        <dbReference type="ARBA" id="ARBA00022840"/>
    </source>
</evidence>
<dbReference type="Pfam" id="PF00512">
    <property type="entry name" value="HisKA"/>
    <property type="match status" value="1"/>
</dbReference>
<evidence type="ECO:0000256" key="8">
    <source>
        <dbReference type="ARBA" id="ARBA00023012"/>
    </source>
</evidence>
<evidence type="ECO:0000256" key="9">
    <source>
        <dbReference type="SAM" id="MobiDB-lite"/>
    </source>
</evidence>
<dbReference type="Gene3D" id="3.30.450.40">
    <property type="match status" value="1"/>
</dbReference>
<evidence type="ECO:0000256" key="4">
    <source>
        <dbReference type="ARBA" id="ARBA00022679"/>
    </source>
</evidence>
<feature type="domain" description="PAS" evidence="11">
    <location>
        <begin position="171"/>
        <end position="242"/>
    </location>
</feature>
<keyword evidence="6" id="KW-0418">Kinase</keyword>
<dbReference type="SUPFAM" id="SSF47384">
    <property type="entry name" value="Homodimeric domain of signal transducing histidine kinase"/>
    <property type="match status" value="1"/>
</dbReference>
<keyword evidence="13" id="KW-1185">Reference proteome</keyword>
<proteinExistence type="predicted"/>
<dbReference type="SUPFAM" id="SSF55785">
    <property type="entry name" value="PYP-like sensor domain (PAS domain)"/>
    <property type="match status" value="1"/>
</dbReference>
<dbReference type="InterPro" id="IPR000014">
    <property type="entry name" value="PAS"/>
</dbReference>
<dbReference type="PRINTS" id="PR00344">
    <property type="entry name" value="BCTRLSENSOR"/>
</dbReference>
<dbReference type="SMART" id="SM00387">
    <property type="entry name" value="HATPase_c"/>
    <property type="match status" value="1"/>
</dbReference>
<dbReference type="InterPro" id="IPR005467">
    <property type="entry name" value="His_kinase_dom"/>
</dbReference>
<dbReference type="InterPro" id="IPR036890">
    <property type="entry name" value="HATPase_C_sf"/>
</dbReference>
<feature type="region of interest" description="Disordered" evidence="9">
    <location>
        <begin position="582"/>
        <end position="615"/>
    </location>
</feature>
<evidence type="ECO:0000259" key="11">
    <source>
        <dbReference type="PROSITE" id="PS50112"/>
    </source>
</evidence>
<dbReference type="PANTHER" id="PTHR43065:SF46">
    <property type="entry name" value="C4-DICARBOXYLATE TRANSPORT SENSOR PROTEIN DCTB"/>
    <property type="match status" value="1"/>
</dbReference>
<feature type="domain" description="Histidine kinase" evidence="10">
    <location>
        <begin position="320"/>
        <end position="545"/>
    </location>
</feature>
<dbReference type="SUPFAM" id="SSF55781">
    <property type="entry name" value="GAF domain-like"/>
    <property type="match status" value="1"/>
</dbReference>
<dbReference type="Gene3D" id="3.30.565.10">
    <property type="entry name" value="Histidine kinase-like ATPase, C-terminal domain"/>
    <property type="match status" value="1"/>
</dbReference>
<evidence type="ECO:0000313" key="12">
    <source>
        <dbReference type="EMBL" id="MFC6673622.1"/>
    </source>
</evidence>
<organism evidence="12 13">
    <name type="scientific">Marinobacterium aestuariivivens</name>
    <dbReference type="NCBI Taxonomy" id="1698799"/>
    <lineage>
        <taxon>Bacteria</taxon>
        <taxon>Pseudomonadati</taxon>
        <taxon>Pseudomonadota</taxon>
        <taxon>Gammaproteobacteria</taxon>
        <taxon>Oceanospirillales</taxon>
        <taxon>Oceanospirillaceae</taxon>
        <taxon>Marinobacterium</taxon>
    </lineage>
</organism>
<dbReference type="SMART" id="SM00091">
    <property type="entry name" value="PAS"/>
    <property type="match status" value="1"/>
</dbReference>
<dbReference type="SUPFAM" id="SSF55874">
    <property type="entry name" value="ATPase domain of HSP90 chaperone/DNA topoisomerase II/histidine kinase"/>
    <property type="match status" value="1"/>
</dbReference>
<dbReference type="Pfam" id="PF02518">
    <property type="entry name" value="HATPase_c"/>
    <property type="match status" value="1"/>
</dbReference>
<dbReference type="CDD" id="cd00130">
    <property type="entry name" value="PAS"/>
    <property type="match status" value="1"/>
</dbReference>
<dbReference type="RefSeq" id="WP_379912146.1">
    <property type="nucleotide sequence ID" value="NZ_JBHSWE010000001.1"/>
</dbReference>
<keyword evidence="5" id="KW-0547">Nucleotide-binding</keyword>
<reference evidence="13" key="1">
    <citation type="journal article" date="2019" name="Int. J. Syst. Evol. Microbiol.">
        <title>The Global Catalogue of Microorganisms (GCM) 10K type strain sequencing project: providing services to taxonomists for standard genome sequencing and annotation.</title>
        <authorList>
            <consortium name="The Broad Institute Genomics Platform"/>
            <consortium name="The Broad Institute Genome Sequencing Center for Infectious Disease"/>
            <person name="Wu L."/>
            <person name="Ma J."/>
        </authorList>
    </citation>
    <scope>NUCLEOTIDE SEQUENCE [LARGE SCALE GENOMIC DNA]</scope>
    <source>
        <strain evidence="13">NBRC 111756</strain>
    </source>
</reference>
<keyword evidence="3" id="KW-0597">Phosphoprotein</keyword>
<dbReference type="SMART" id="SM00388">
    <property type="entry name" value="HisKA"/>
    <property type="match status" value="1"/>
</dbReference>
<dbReference type="Pfam" id="PF13426">
    <property type="entry name" value="PAS_9"/>
    <property type="match status" value="1"/>
</dbReference>
<dbReference type="PANTHER" id="PTHR43065">
    <property type="entry name" value="SENSOR HISTIDINE KINASE"/>
    <property type="match status" value="1"/>
</dbReference>
<sequence>MNTSQEQQLRLALRHAADAATCQGGEGIFRELVRELTLALGVDHALIGVLLPGNSDRVEVVAGYSQGHFADGYQYDLVGTPCEQVIGQHYRFFPRNMRQLFEDPSLVEFGVESYAAIPLFDSRGEILGLMAAMHGEPLEDDGMIQAVLRIFSTRAALELERQRYENAQRSSEARYRTVFEAALDAIVSMDAEGRILDLNPAAETCFGHDKARVIGLPLAEVLIPPRYRAGHRAGLARFLDGGQGNYLGRRVEVMALAAGGEEIPVELTIEVAQDAAGGDIFIGYMRDIRDRIQAAETERRLQSQLRQAQKMQAIGQLTGGIAHDFNNILTTVLGYILMAQEQAARYQDPLLDKYLDRIQAASQRAGHQIQQMLTFSRGQQGERRPIQLAEPVYEALRMLDAVLPADIQLSETLGARLPAVLADPLQIEQVLMNLCINARDALDGNGEIRVSLRTLHLQDQVCASCHRSLGGDYVELEVADNGPGIEPEVQERIFEPFFSTKSTGQGSGMGLAMIHGIVHEHHGHVLLDSHPGGGARFRILLPPAGTACPTAPPAERRRAATRYRCRDVCCLSTMKPPWQSSWPTCSAAGASRSISPTMPARPSKASGRPATHSTS</sequence>
<name>A0ABW2A887_9GAMM</name>
<dbReference type="Gene3D" id="1.10.287.130">
    <property type="match status" value="1"/>
</dbReference>
<evidence type="ECO:0000259" key="10">
    <source>
        <dbReference type="PROSITE" id="PS50109"/>
    </source>
</evidence>
<keyword evidence="4" id="KW-0808">Transferase</keyword>
<evidence type="ECO:0000256" key="2">
    <source>
        <dbReference type="ARBA" id="ARBA00012438"/>
    </source>
</evidence>
<accession>A0ABW2A887</accession>
<dbReference type="InterPro" id="IPR036097">
    <property type="entry name" value="HisK_dim/P_sf"/>
</dbReference>
<dbReference type="PROSITE" id="PS50109">
    <property type="entry name" value="HIS_KIN"/>
    <property type="match status" value="1"/>
</dbReference>
<dbReference type="InterPro" id="IPR003594">
    <property type="entry name" value="HATPase_dom"/>
</dbReference>
<dbReference type="Pfam" id="PF01590">
    <property type="entry name" value="GAF"/>
    <property type="match status" value="1"/>
</dbReference>
<evidence type="ECO:0000256" key="6">
    <source>
        <dbReference type="ARBA" id="ARBA00022777"/>
    </source>
</evidence>
<dbReference type="GO" id="GO:0005524">
    <property type="term" value="F:ATP binding"/>
    <property type="evidence" value="ECO:0007669"/>
    <property type="project" value="UniProtKB-KW"/>
</dbReference>
<gene>
    <name evidence="12" type="ORF">ACFQDL_28675</name>
</gene>
<dbReference type="Proteomes" id="UP001596422">
    <property type="component" value="Unassembled WGS sequence"/>
</dbReference>
<dbReference type="EC" id="2.7.13.3" evidence="2"/>